<name>A0A437DF07_ORYJA</name>
<reference evidence="12 13" key="1">
    <citation type="submission" date="2018-11" db="EMBL/GenBank/DDBJ databases">
        <authorList>
            <person name="Lopez-Roques C."/>
            <person name="Donnadieu C."/>
            <person name="Bouchez O."/>
            <person name="Klopp C."/>
            <person name="Cabau C."/>
            <person name="Zahm M."/>
        </authorList>
    </citation>
    <scope>NUCLEOTIDE SEQUENCE [LARGE SCALE GENOMIC DNA]</scope>
    <source>
        <strain evidence="12">RS831</strain>
        <tissue evidence="12">Whole body</tissue>
    </source>
</reference>
<keyword evidence="2" id="KW-0597">Phosphoprotein</keyword>
<keyword evidence="4" id="KW-0007">Acetylation</keyword>
<evidence type="ECO:0000256" key="6">
    <source>
        <dbReference type="ARBA" id="ARBA00023277"/>
    </source>
</evidence>
<organism evidence="12 13">
    <name type="scientific">Oryzias javanicus</name>
    <name type="common">Javanese ricefish</name>
    <name type="synonym">Aplocheilus javanicus</name>
    <dbReference type="NCBI Taxonomy" id="123683"/>
    <lineage>
        <taxon>Eukaryota</taxon>
        <taxon>Metazoa</taxon>
        <taxon>Chordata</taxon>
        <taxon>Craniata</taxon>
        <taxon>Vertebrata</taxon>
        <taxon>Euteleostomi</taxon>
        <taxon>Actinopterygii</taxon>
        <taxon>Neopterygii</taxon>
        <taxon>Teleostei</taxon>
        <taxon>Neoteleostei</taxon>
        <taxon>Acanthomorphata</taxon>
        <taxon>Ovalentaria</taxon>
        <taxon>Atherinomorphae</taxon>
        <taxon>Beloniformes</taxon>
        <taxon>Adrianichthyidae</taxon>
        <taxon>Oryziinae</taxon>
        <taxon>Oryzias</taxon>
    </lineage>
</organism>
<feature type="region of interest" description="Disordered" evidence="11">
    <location>
        <begin position="172"/>
        <end position="206"/>
    </location>
</feature>
<evidence type="ECO:0000256" key="8">
    <source>
        <dbReference type="ARBA" id="ARBA00038671"/>
    </source>
</evidence>
<reference evidence="12 13" key="2">
    <citation type="submission" date="2019-01" db="EMBL/GenBank/DDBJ databases">
        <title>A chromosome length genome reference of the Java medaka (oryzias javanicus).</title>
        <authorList>
            <person name="Herpin A."/>
            <person name="Takehana Y."/>
            <person name="Naruse K."/>
            <person name="Ansai S."/>
            <person name="Kawaguchi M."/>
        </authorList>
    </citation>
    <scope>NUCLEOTIDE SEQUENCE [LARGE SCALE GENOMIC DNA]</scope>
    <source>
        <strain evidence="12">RS831</strain>
        <tissue evidence="12">Whole body</tissue>
    </source>
</reference>
<keyword evidence="13" id="KW-1185">Reference proteome</keyword>
<dbReference type="PANTHER" id="PTHR15417">
    <property type="entry name" value="PROTEIN PHOSPHATASE INHIBITOR AND DOPAMINE- AND CAMP-REGULATED NEURONAL PHOSPHOPROTEIN"/>
    <property type="match status" value="1"/>
</dbReference>
<evidence type="ECO:0000256" key="9">
    <source>
        <dbReference type="ARBA" id="ARBA00040692"/>
    </source>
</evidence>
<feature type="region of interest" description="Disordered" evidence="11">
    <location>
        <begin position="234"/>
        <end position="286"/>
    </location>
</feature>
<dbReference type="GO" id="GO:0035556">
    <property type="term" value="P:intracellular signal transduction"/>
    <property type="evidence" value="ECO:0007669"/>
    <property type="project" value="TreeGrafter"/>
</dbReference>
<dbReference type="GO" id="GO:0005977">
    <property type="term" value="P:glycogen metabolic process"/>
    <property type="evidence" value="ECO:0007669"/>
    <property type="project" value="UniProtKB-KW"/>
</dbReference>
<comment type="function">
    <text evidence="7">Inhibitor of protein-phosphatase 1. This protein may be important in hormonal control of glycogen metabolism. Hormones that elevate intracellular cAMP increase I-1 activity in many tissues. I-1 activation may impose cAMP control over proteins that are not directly phosphorylated by PKA. Following a rise in intracellular calcium, I-1 is inactivated by calcineurin (or PP2B). Does not inhibit type-2 phosphatases.</text>
</comment>
<comment type="similarity">
    <text evidence="1">Belongs to the protein phosphatase inhibitor 1 family.</text>
</comment>
<evidence type="ECO:0000256" key="3">
    <source>
        <dbReference type="ARBA" id="ARBA00022600"/>
    </source>
</evidence>
<dbReference type="OrthoDB" id="9940275at2759"/>
<feature type="compositionally biased region" description="Polar residues" evidence="11">
    <location>
        <begin position="269"/>
        <end position="280"/>
    </location>
</feature>
<evidence type="ECO:0000256" key="1">
    <source>
        <dbReference type="ARBA" id="ARBA00007775"/>
    </source>
</evidence>
<evidence type="ECO:0000256" key="10">
    <source>
        <dbReference type="ARBA" id="ARBA00042082"/>
    </source>
</evidence>
<keyword evidence="6" id="KW-0119">Carbohydrate metabolism</keyword>
<dbReference type="Pfam" id="PF05395">
    <property type="entry name" value="DARPP-32"/>
    <property type="match status" value="1"/>
</dbReference>
<dbReference type="Proteomes" id="UP000283210">
    <property type="component" value="Chromosome 5"/>
</dbReference>
<dbReference type="EMBL" id="CM012441">
    <property type="protein sequence ID" value="RVE73427.1"/>
    <property type="molecule type" value="Genomic_DNA"/>
</dbReference>
<accession>A0A437DF07</accession>
<evidence type="ECO:0000256" key="5">
    <source>
        <dbReference type="ARBA" id="ARBA00023272"/>
    </source>
</evidence>
<keyword evidence="3" id="KW-0321">Glycogen metabolism</keyword>
<comment type="subunit">
    <text evidence="8">Interacts with PPP1R15A.</text>
</comment>
<evidence type="ECO:0000256" key="4">
    <source>
        <dbReference type="ARBA" id="ARBA00022990"/>
    </source>
</evidence>
<feature type="region of interest" description="Disordered" evidence="11">
    <location>
        <begin position="102"/>
        <end position="128"/>
    </location>
</feature>
<dbReference type="AlphaFoldDB" id="A0A437DF07"/>
<dbReference type="InterPro" id="IPR008466">
    <property type="entry name" value="PPP1R1A/B/C"/>
</dbReference>
<dbReference type="PANTHER" id="PTHR15417:SF4">
    <property type="entry name" value="PROTEIN PHOSPHATASE 1 REGULATORY SUBUNIT 1A"/>
    <property type="match status" value="1"/>
</dbReference>
<keyword evidence="5" id="KW-0650">Protein phosphatase inhibitor</keyword>
<protein>
    <recommendedName>
        <fullName evidence="9">Protein phosphatase 1 regulatory subunit 1A</fullName>
    </recommendedName>
    <alternativeName>
        <fullName evidence="10">Protein phosphatase inhibitor 1</fullName>
    </alternativeName>
</protein>
<evidence type="ECO:0000256" key="11">
    <source>
        <dbReference type="SAM" id="MobiDB-lite"/>
    </source>
</evidence>
<proteinExistence type="inferred from homology"/>
<dbReference type="GO" id="GO:0005737">
    <property type="term" value="C:cytoplasm"/>
    <property type="evidence" value="ECO:0007669"/>
    <property type="project" value="TreeGrafter"/>
</dbReference>
<gene>
    <name evidence="12" type="ORF">OJAV_G00046150</name>
</gene>
<sequence length="286" mass="31458">MERVHLCRPHSAICAGAAADQPRAQTANAVGESCSEECPCVSSASSERQRGNTEEKLGYTHRQLLRRGYEKQDTATMETGSPRKIQFTVPLLDTHLDPEAAEQIRRRRPTPATLVASSDQSSPEIDEDRLPNQLYKAALLNSPRQRRKGQKGTPTMKELQFLVEHHLYRQQQGAGDECSSESCLSDRPSPDSVPTGEELPDDDEATAEAFEKLRCQMEEFSRESLLDEAAGLKCPLPREKQDCSDVANVPDPSSTQRSTQKDAKAGAGSASQPSETSKTCSLEKDK</sequence>
<evidence type="ECO:0000256" key="2">
    <source>
        <dbReference type="ARBA" id="ARBA00022553"/>
    </source>
</evidence>
<evidence type="ECO:0000313" key="13">
    <source>
        <dbReference type="Proteomes" id="UP000283210"/>
    </source>
</evidence>
<evidence type="ECO:0000256" key="7">
    <source>
        <dbReference type="ARBA" id="ARBA00037661"/>
    </source>
</evidence>
<evidence type="ECO:0000313" key="12">
    <source>
        <dbReference type="EMBL" id="RVE73427.1"/>
    </source>
</evidence>
<dbReference type="GO" id="GO:0004864">
    <property type="term" value="F:protein phosphatase inhibitor activity"/>
    <property type="evidence" value="ECO:0007669"/>
    <property type="project" value="UniProtKB-KW"/>
</dbReference>